<dbReference type="VEuPathDB" id="FungiDB:Z517_11555"/>
<dbReference type="PANTHER" id="PTHR40626">
    <property type="entry name" value="MIP31509P"/>
    <property type="match status" value="1"/>
</dbReference>
<dbReference type="GO" id="GO:0000981">
    <property type="term" value="F:DNA-binding transcription factor activity, RNA polymerase II-specific"/>
    <property type="evidence" value="ECO:0007669"/>
    <property type="project" value="InterPro"/>
</dbReference>
<feature type="compositionally biased region" description="Low complexity" evidence="8">
    <location>
        <begin position="236"/>
        <end position="248"/>
    </location>
</feature>
<evidence type="ECO:0000256" key="1">
    <source>
        <dbReference type="ARBA" id="ARBA00004123"/>
    </source>
</evidence>
<evidence type="ECO:0000313" key="10">
    <source>
        <dbReference type="EMBL" id="KIW74785.1"/>
    </source>
</evidence>
<dbReference type="Pfam" id="PF04082">
    <property type="entry name" value="Fungal_trans"/>
    <property type="match status" value="1"/>
</dbReference>
<dbReference type="CDD" id="cd12148">
    <property type="entry name" value="fungal_TF_MHR"/>
    <property type="match status" value="1"/>
</dbReference>
<evidence type="ECO:0000256" key="6">
    <source>
        <dbReference type="ARBA" id="ARBA00023242"/>
    </source>
</evidence>
<feature type="region of interest" description="Disordered" evidence="8">
    <location>
        <begin position="232"/>
        <end position="260"/>
    </location>
</feature>
<keyword evidence="2" id="KW-0479">Metal-binding</keyword>
<dbReference type="PANTHER" id="PTHR40626:SF11">
    <property type="entry name" value="ZINC FINGER PROTEIN YPR022C"/>
    <property type="match status" value="1"/>
</dbReference>
<dbReference type="Gene3D" id="3.30.160.60">
    <property type="entry name" value="Classic Zinc Finger"/>
    <property type="match status" value="1"/>
</dbReference>
<dbReference type="GO" id="GO:0008270">
    <property type="term" value="F:zinc ion binding"/>
    <property type="evidence" value="ECO:0007669"/>
    <property type="project" value="UniProtKB-KW"/>
</dbReference>
<dbReference type="InterPro" id="IPR051059">
    <property type="entry name" value="VerF-like"/>
</dbReference>
<dbReference type="EMBL" id="KN846976">
    <property type="protein sequence ID" value="KIW74785.1"/>
    <property type="molecule type" value="Genomic_DNA"/>
</dbReference>
<evidence type="ECO:0000256" key="5">
    <source>
        <dbReference type="ARBA" id="ARBA00022833"/>
    </source>
</evidence>
<dbReference type="PROSITE" id="PS50157">
    <property type="entry name" value="ZINC_FINGER_C2H2_2"/>
    <property type="match status" value="1"/>
</dbReference>
<evidence type="ECO:0000256" key="4">
    <source>
        <dbReference type="ARBA" id="ARBA00022771"/>
    </source>
</evidence>
<feature type="region of interest" description="Disordered" evidence="8">
    <location>
        <begin position="203"/>
        <end position="222"/>
    </location>
</feature>
<accession>A0A0D2G7R0</accession>
<feature type="region of interest" description="Disordered" evidence="8">
    <location>
        <begin position="1"/>
        <end position="23"/>
    </location>
</feature>
<dbReference type="GO" id="GO:0000978">
    <property type="term" value="F:RNA polymerase II cis-regulatory region sequence-specific DNA binding"/>
    <property type="evidence" value="ECO:0007669"/>
    <property type="project" value="InterPro"/>
</dbReference>
<keyword evidence="4 7" id="KW-0863">Zinc-finger</keyword>
<keyword evidence="11" id="KW-1185">Reference proteome</keyword>
<evidence type="ECO:0000256" key="2">
    <source>
        <dbReference type="ARBA" id="ARBA00022723"/>
    </source>
</evidence>
<dbReference type="GO" id="GO:0000785">
    <property type="term" value="C:chromatin"/>
    <property type="evidence" value="ECO:0007669"/>
    <property type="project" value="TreeGrafter"/>
</dbReference>
<sequence>MSSTDVLTMFPPGGTRMTRTTGPTTASVKCNICHRSYSRKDVLQRHIRMKHEANTHMKKPKKTRRRSCIRCAVSPFSEQISGPGRGNHQPVPERSHAANADRTIEADDTGQETYRPLNELTPNVETGQLLDKGLPTTEISASPRMQTDYPSESHNAFGAETTPAHDHDKHVSEIFPFQLDIDHAEFSPKFTSIFWDSALDSLHKPPPRNSRPSPSDHPPETDAVHRYRTRFDKTASPQSSHSSLTSRSQTGATEVRTRISTKERLNGRAQVWDQSIWTPDWESSQISVVETLKAMTTSSIVDESIISSDEVETYWGIYFSRYHQALPILHKATLSPTTCSPLLLTTITAIGASYVSTIRAQQYFVTAFGGVCNLSSGLSFRSTSTHGRVLPQEDRFPQEDRWDVITALSLTYHHIVRSCNHGFLGDVLSAQGRVVSWAKHMELLTPEVGERSPGKDIRTHSVGAEDVRQILESQDAIALEDRWLNWSLCEQRKRITWAIIVLHYKCCLLSNSPPRIASHGINLRIPCPDNLWEAPNPSQWKALFPFIASPPRDLPVYGFLRQLLQNENLVKDITRFNQIIAASILEMLLHDLDKDGSLAFDEEEIEPFDPLQLRMTLEELQRLLG</sequence>
<gene>
    <name evidence="10" type="ORF">Z517_11555</name>
</gene>
<dbReference type="SUPFAM" id="SSF57667">
    <property type="entry name" value="beta-beta-alpha zinc fingers"/>
    <property type="match status" value="1"/>
</dbReference>
<evidence type="ECO:0000256" key="7">
    <source>
        <dbReference type="PROSITE-ProRule" id="PRU00042"/>
    </source>
</evidence>
<dbReference type="AlphaFoldDB" id="A0A0D2G7R0"/>
<dbReference type="GO" id="GO:0005634">
    <property type="term" value="C:nucleus"/>
    <property type="evidence" value="ECO:0007669"/>
    <property type="project" value="UniProtKB-SubCell"/>
</dbReference>
<dbReference type="HOGENOM" id="CLU_402774_0_0_1"/>
<organism evidence="10 11">
    <name type="scientific">Fonsecaea pedrosoi CBS 271.37</name>
    <dbReference type="NCBI Taxonomy" id="1442368"/>
    <lineage>
        <taxon>Eukaryota</taxon>
        <taxon>Fungi</taxon>
        <taxon>Dikarya</taxon>
        <taxon>Ascomycota</taxon>
        <taxon>Pezizomycotina</taxon>
        <taxon>Eurotiomycetes</taxon>
        <taxon>Chaetothyriomycetidae</taxon>
        <taxon>Chaetothyriales</taxon>
        <taxon>Herpotrichiellaceae</taxon>
        <taxon>Fonsecaea</taxon>
    </lineage>
</organism>
<protein>
    <recommendedName>
        <fullName evidence="9">C2H2-type domain-containing protein</fullName>
    </recommendedName>
</protein>
<feature type="domain" description="C2H2-type" evidence="9">
    <location>
        <begin position="28"/>
        <end position="56"/>
    </location>
</feature>
<keyword evidence="3" id="KW-0677">Repeat</keyword>
<dbReference type="RefSeq" id="XP_013278593.1">
    <property type="nucleotide sequence ID" value="XM_013423139.1"/>
</dbReference>
<dbReference type="InterPro" id="IPR013087">
    <property type="entry name" value="Znf_C2H2_type"/>
</dbReference>
<dbReference type="GO" id="GO:0006351">
    <property type="term" value="P:DNA-templated transcription"/>
    <property type="evidence" value="ECO:0007669"/>
    <property type="project" value="InterPro"/>
</dbReference>
<keyword evidence="6" id="KW-0539">Nucleus</keyword>
<dbReference type="GeneID" id="25311045"/>
<dbReference type="PROSITE" id="PS00028">
    <property type="entry name" value="ZINC_FINGER_C2H2_1"/>
    <property type="match status" value="1"/>
</dbReference>
<dbReference type="InterPro" id="IPR007219">
    <property type="entry name" value="XnlR_reg_dom"/>
</dbReference>
<evidence type="ECO:0000313" key="11">
    <source>
        <dbReference type="Proteomes" id="UP000053029"/>
    </source>
</evidence>
<dbReference type="STRING" id="1442368.A0A0D2G7R0"/>
<evidence type="ECO:0000256" key="8">
    <source>
        <dbReference type="SAM" id="MobiDB-lite"/>
    </source>
</evidence>
<keyword evidence="5" id="KW-0862">Zinc</keyword>
<name>A0A0D2G7R0_9EURO</name>
<proteinExistence type="predicted"/>
<dbReference type="SMART" id="SM00355">
    <property type="entry name" value="ZnF_C2H2"/>
    <property type="match status" value="1"/>
</dbReference>
<feature type="compositionally biased region" description="Low complexity" evidence="8">
    <location>
        <begin position="11"/>
        <end position="23"/>
    </location>
</feature>
<feature type="region of interest" description="Disordered" evidence="8">
    <location>
        <begin position="79"/>
        <end position="165"/>
    </location>
</feature>
<dbReference type="InterPro" id="IPR036236">
    <property type="entry name" value="Znf_C2H2_sf"/>
</dbReference>
<feature type="compositionally biased region" description="Polar residues" evidence="8">
    <location>
        <begin position="137"/>
        <end position="154"/>
    </location>
</feature>
<dbReference type="Proteomes" id="UP000053029">
    <property type="component" value="Unassembled WGS sequence"/>
</dbReference>
<dbReference type="OrthoDB" id="654211at2759"/>
<comment type="subcellular location">
    <subcellularLocation>
        <location evidence="1">Nucleus</location>
    </subcellularLocation>
</comment>
<reference evidence="10 11" key="1">
    <citation type="submission" date="2015-01" db="EMBL/GenBank/DDBJ databases">
        <title>The Genome Sequence of Fonsecaea pedrosoi CBS 271.37.</title>
        <authorList>
            <consortium name="The Broad Institute Genomics Platform"/>
            <person name="Cuomo C."/>
            <person name="de Hoog S."/>
            <person name="Gorbushina A."/>
            <person name="Stielow B."/>
            <person name="Teixiera M."/>
            <person name="Abouelleil A."/>
            <person name="Chapman S.B."/>
            <person name="Priest M."/>
            <person name="Young S.K."/>
            <person name="Wortman J."/>
            <person name="Nusbaum C."/>
            <person name="Birren B."/>
        </authorList>
    </citation>
    <scope>NUCLEOTIDE SEQUENCE [LARGE SCALE GENOMIC DNA]</scope>
    <source>
        <strain evidence="10 11">CBS 271.37</strain>
    </source>
</reference>
<evidence type="ECO:0000259" key="9">
    <source>
        <dbReference type="PROSITE" id="PS50157"/>
    </source>
</evidence>
<evidence type="ECO:0000256" key="3">
    <source>
        <dbReference type="ARBA" id="ARBA00022737"/>
    </source>
</evidence>